<dbReference type="EMBL" id="CM047748">
    <property type="protein sequence ID" value="KAJ0014530.1"/>
    <property type="molecule type" value="Genomic_DNA"/>
</dbReference>
<evidence type="ECO:0000313" key="1">
    <source>
        <dbReference type="EMBL" id="KAJ0014530.1"/>
    </source>
</evidence>
<proteinExistence type="predicted"/>
<comment type="caution">
    <text evidence="1">The sequence shown here is derived from an EMBL/GenBank/DDBJ whole genome shotgun (WGS) entry which is preliminary data.</text>
</comment>
<organism evidence="1 2">
    <name type="scientific">Pistacia integerrima</name>
    <dbReference type="NCBI Taxonomy" id="434235"/>
    <lineage>
        <taxon>Eukaryota</taxon>
        <taxon>Viridiplantae</taxon>
        <taxon>Streptophyta</taxon>
        <taxon>Embryophyta</taxon>
        <taxon>Tracheophyta</taxon>
        <taxon>Spermatophyta</taxon>
        <taxon>Magnoliopsida</taxon>
        <taxon>eudicotyledons</taxon>
        <taxon>Gunneridae</taxon>
        <taxon>Pentapetalae</taxon>
        <taxon>rosids</taxon>
        <taxon>malvids</taxon>
        <taxon>Sapindales</taxon>
        <taxon>Anacardiaceae</taxon>
        <taxon>Pistacia</taxon>
    </lineage>
</organism>
<reference evidence="2" key="1">
    <citation type="journal article" date="2023" name="G3 (Bethesda)">
        <title>Genome assembly and association tests identify interacting loci associated with vigor, precocity, and sex in interspecific pistachio rootstocks.</title>
        <authorList>
            <person name="Palmer W."/>
            <person name="Jacygrad E."/>
            <person name="Sagayaradj S."/>
            <person name="Cavanaugh K."/>
            <person name="Han R."/>
            <person name="Bertier L."/>
            <person name="Beede B."/>
            <person name="Kafkas S."/>
            <person name="Golino D."/>
            <person name="Preece J."/>
            <person name="Michelmore R."/>
        </authorList>
    </citation>
    <scope>NUCLEOTIDE SEQUENCE [LARGE SCALE GENOMIC DNA]</scope>
</reference>
<dbReference type="Proteomes" id="UP001163603">
    <property type="component" value="Chromosome 13"/>
</dbReference>
<evidence type="ECO:0000313" key="2">
    <source>
        <dbReference type="Proteomes" id="UP001163603"/>
    </source>
</evidence>
<gene>
    <name evidence="1" type="ORF">Pint_21840</name>
</gene>
<name>A0ACC0XBA9_9ROSI</name>
<accession>A0ACC0XBA9</accession>
<protein>
    <submittedName>
        <fullName evidence="1">Uncharacterized protein</fullName>
    </submittedName>
</protein>
<sequence>MGFSWFEGEHHDSSLLDNPYIPYQFRFNLNEKKKKWNT</sequence>
<keyword evidence="2" id="KW-1185">Reference proteome</keyword>